<keyword evidence="1" id="KW-1133">Transmembrane helix</keyword>
<feature type="transmembrane region" description="Helical" evidence="1">
    <location>
        <begin position="39"/>
        <end position="68"/>
    </location>
</feature>
<dbReference type="Gene3D" id="1.20.120.1760">
    <property type="match status" value="1"/>
</dbReference>
<feature type="transmembrane region" description="Helical" evidence="1">
    <location>
        <begin position="155"/>
        <end position="172"/>
    </location>
</feature>
<dbReference type="RefSeq" id="WP_208610892.1">
    <property type="nucleotide sequence ID" value="NZ_FWWV01000013.1"/>
</dbReference>
<dbReference type="InterPro" id="IPR000462">
    <property type="entry name" value="CDP-OH_P_trans"/>
</dbReference>
<dbReference type="GO" id="GO:0016020">
    <property type="term" value="C:membrane"/>
    <property type="evidence" value="ECO:0007669"/>
    <property type="project" value="InterPro"/>
</dbReference>
<dbReference type="STRING" id="1122938.SAMN05660772_00711"/>
<keyword evidence="1" id="KW-0472">Membrane</keyword>
<dbReference type="Pfam" id="PF01066">
    <property type="entry name" value="CDP-OH_P_transf"/>
    <property type="match status" value="1"/>
</dbReference>
<proteinExistence type="predicted"/>
<dbReference type="GO" id="GO:0016780">
    <property type="term" value="F:phosphotransferase activity, for other substituted phosphate groups"/>
    <property type="evidence" value="ECO:0007669"/>
    <property type="project" value="InterPro"/>
</dbReference>
<sequence length="213" mass="23168">MSENEKNRRPLAVRNSRWAQAFAKKLAQRNTPTPNQISLLSIVFALLGAVLLAFLPNTFGLILTALLIQLRLLCNLFDGMVAVEGGKKTANGALYNEIPDRVADSVLILALGFAVGLAWLGWLGALLAAITAYIRVLGGSLGLEQRFSGPMAKQQRMAVLTAACLFGAFEWLQWQSQYALFLALLTIVLGSLLTCVLRTHQISTELAQQGRSQ</sequence>
<accession>A0A1W1USL8</accession>
<keyword evidence="3" id="KW-1185">Reference proteome</keyword>
<protein>
    <submittedName>
        <fullName evidence="2">Phosphatidylglycerophosphate synthase</fullName>
    </submittedName>
</protein>
<evidence type="ECO:0000256" key="1">
    <source>
        <dbReference type="SAM" id="Phobius"/>
    </source>
</evidence>
<feature type="transmembrane region" description="Helical" evidence="1">
    <location>
        <begin position="178"/>
        <end position="197"/>
    </location>
</feature>
<dbReference type="AlphaFoldDB" id="A0A1W1USL8"/>
<reference evidence="3" key="1">
    <citation type="submission" date="2017-04" db="EMBL/GenBank/DDBJ databases">
        <authorList>
            <person name="Varghese N."/>
            <person name="Submissions S."/>
        </authorList>
    </citation>
    <scope>NUCLEOTIDE SEQUENCE [LARGE SCALE GENOMIC DNA]</scope>
    <source>
        <strain evidence="3">DSM 23072</strain>
    </source>
</reference>
<name>A0A1W1USL8_9PAST</name>
<evidence type="ECO:0000313" key="3">
    <source>
        <dbReference type="Proteomes" id="UP000192408"/>
    </source>
</evidence>
<dbReference type="InterPro" id="IPR043130">
    <property type="entry name" value="CDP-OH_PTrfase_TM_dom"/>
</dbReference>
<organism evidence="2 3">
    <name type="scientific">Pasteurella testudinis DSM 23072</name>
    <dbReference type="NCBI Taxonomy" id="1122938"/>
    <lineage>
        <taxon>Bacteria</taxon>
        <taxon>Pseudomonadati</taxon>
        <taxon>Pseudomonadota</taxon>
        <taxon>Gammaproteobacteria</taxon>
        <taxon>Pasteurellales</taxon>
        <taxon>Pasteurellaceae</taxon>
        <taxon>Pasteurella</taxon>
    </lineage>
</organism>
<dbReference type="EMBL" id="FWWV01000013">
    <property type="protein sequence ID" value="SMB83811.1"/>
    <property type="molecule type" value="Genomic_DNA"/>
</dbReference>
<evidence type="ECO:0000313" key="2">
    <source>
        <dbReference type="EMBL" id="SMB83811.1"/>
    </source>
</evidence>
<dbReference type="Proteomes" id="UP000192408">
    <property type="component" value="Unassembled WGS sequence"/>
</dbReference>
<dbReference type="GO" id="GO:0008654">
    <property type="term" value="P:phospholipid biosynthetic process"/>
    <property type="evidence" value="ECO:0007669"/>
    <property type="project" value="InterPro"/>
</dbReference>
<keyword evidence="1" id="KW-0812">Transmembrane</keyword>
<gene>
    <name evidence="2" type="ORF">SAMN05660772_00711</name>
</gene>
<feature type="transmembrane region" description="Helical" evidence="1">
    <location>
        <begin position="106"/>
        <end position="134"/>
    </location>
</feature>